<keyword evidence="4" id="KW-0378">Hydrolase</keyword>
<dbReference type="Gene3D" id="3.30.2320.10">
    <property type="entry name" value="hypothetical protein PF0899 domain"/>
    <property type="match status" value="1"/>
</dbReference>
<name>A0A4Z0GPG8_9BACL</name>
<proteinExistence type="predicted"/>
<reference evidence="7 8" key="1">
    <citation type="journal article" date="2015" name="Int. J. Syst. Evol. Microbiol.">
        <title>Sporolactobacillus shoreae sp. nov. and Sporolactobacillus spathodeae sp. nov., two spore-forming lactic acid bacteria isolated from tree barks in Thailand.</title>
        <authorList>
            <person name="Thamacharoensuk T."/>
            <person name="Kitahara M."/>
            <person name="Ohkuma M."/>
            <person name="Thongchul N."/>
            <person name="Tanasupawat S."/>
        </authorList>
    </citation>
    <scope>NUCLEOTIDE SEQUENCE [LARGE SCALE GENOMIC DNA]</scope>
    <source>
        <strain evidence="7 8">BK92</strain>
    </source>
</reference>
<dbReference type="GO" id="GO:0008233">
    <property type="term" value="F:peptidase activity"/>
    <property type="evidence" value="ECO:0007669"/>
    <property type="project" value="UniProtKB-KW"/>
</dbReference>
<protein>
    <submittedName>
        <fullName evidence="7">Phage major capsid protein</fullName>
    </submittedName>
</protein>
<dbReference type="InterPro" id="IPR024455">
    <property type="entry name" value="Phage_capsid"/>
</dbReference>
<dbReference type="InterPro" id="IPR054613">
    <property type="entry name" value="Peptidase_S78_dom"/>
</dbReference>
<feature type="domain" description="Prohead serine protease" evidence="5">
    <location>
        <begin position="4"/>
        <end position="163"/>
    </location>
</feature>
<organism evidence="7 8">
    <name type="scientific">Sporolactobacillus shoreae</name>
    <dbReference type="NCBI Taxonomy" id="1465501"/>
    <lineage>
        <taxon>Bacteria</taxon>
        <taxon>Bacillati</taxon>
        <taxon>Bacillota</taxon>
        <taxon>Bacilli</taxon>
        <taxon>Bacillales</taxon>
        <taxon>Sporolactobacillaceae</taxon>
        <taxon>Sporolactobacillus</taxon>
    </lineage>
</organism>
<comment type="subcellular location">
    <subcellularLocation>
        <location evidence="1">Virion</location>
    </subcellularLocation>
</comment>
<dbReference type="OrthoDB" id="64791at2"/>
<keyword evidence="2" id="KW-1188">Viral release from host cell</keyword>
<dbReference type="RefSeq" id="WP_135348042.1">
    <property type="nucleotide sequence ID" value="NZ_SRJD01000005.1"/>
</dbReference>
<dbReference type="Proteomes" id="UP000298347">
    <property type="component" value="Unassembled WGS sequence"/>
</dbReference>
<sequence length="489" mass="53572">MEKIEIRAHEVELSGSEGLKVSGYVNKTDQLSQPLGSVKKFREKIAKGAFTRALRNTKRDIDFLTNHDAQSILASTRNQSLSLVEDDEGLFMSAEITPTSFGKDTFELVKSGILKNMSFGFRSLKDSWQQVGNEMVRTVEELELIEVSVVRDPAYSQSTISARGLDVIEEIEVPAKEQISNKKSEQHKEKRTMMKMESHENDFAAILRGEQRALVKTTDGAALIPENVASEIVKKMEEASSVFARARKLNSVSGSIKVARENDTVQAGFVGEGENILEQALAFQQVELTQKRVGAALTLSNQLINDSAVAVDSYAKDLLARRTAKAVEKSILTGNGGVEFNGIINDADLAQVDVTGSATIDNLLDLYLAIHPSFLQNSVFIMQRDFFQLVAKLKDGNGHFYLQSGVVNGKIGYTLFGLPVEITEALPAATPIVFGNITEAVTVMIKQQQGIQEIVDSQQALRGSKLYVFDAYMDAAVTNPQAVVKLSVS</sequence>
<evidence type="ECO:0000259" key="6">
    <source>
        <dbReference type="Pfam" id="PF05065"/>
    </source>
</evidence>
<evidence type="ECO:0000313" key="7">
    <source>
        <dbReference type="EMBL" id="TGA99022.1"/>
    </source>
</evidence>
<gene>
    <name evidence="7" type="ORF">E4665_06805</name>
</gene>
<dbReference type="AlphaFoldDB" id="A0A4Z0GPG8"/>
<dbReference type="InterPro" id="IPR054612">
    <property type="entry name" value="Phage_capsid-like_C"/>
</dbReference>
<evidence type="ECO:0000259" key="5">
    <source>
        <dbReference type="Pfam" id="PF04586"/>
    </source>
</evidence>
<evidence type="ECO:0000256" key="2">
    <source>
        <dbReference type="ARBA" id="ARBA00022612"/>
    </source>
</evidence>
<dbReference type="SUPFAM" id="SSF56563">
    <property type="entry name" value="Major capsid protein gp5"/>
    <property type="match status" value="1"/>
</dbReference>
<feature type="domain" description="Phage capsid-like C-terminal" evidence="6">
    <location>
        <begin position="220"/>
        <end position="487"/>
    </location>
</feature>
<evidence type="ECO:0000256" key="1">
    <source>
        <dbReference type="ARBA" id="ARBA00004328"/>
    </source>
</evidence>
<evidence type="ECO:0000256" key="3">
    <source>
        <dbReference type="ARBA" id="ARBA00022670"/>
    </source>
</evidence>
<dbReference type="NCBIfam" id="TIGR01554">
    <property type="entry name" value="major_cap_HK97"/>
    <property type="match status" value="1"/>
</dbReference>
<dbReference type="Pfam" id="PF05065">
    <property type="entry name" value="Phage_capsid"/>
    <property type="match status" value="1"/>
</dbReference>
<dbReference type="InterPro" id="IPR006433">
    <property type="entry name" value="Prohead_protease"/>
</dbReference>
<keyword evidence="3" id="KW-0645">Protease</keyword>
<dbReference type="Gene3D" id="3.30.2400.10">
    <property type="entry name" value="Major capsid protein gp5"/>
    <property type="match status" value="1"/>
</dbReference>
<dbReference type="Pfam" id="PF04586">
    <property type="entry name" value="Peptidase_S78"/>
    <property type="match status" value="1"/>
</dbReference>
<comment type="caution">
    <text evidence="7">The sequence shown here is derived from an EMBL/GenBank/DDBJ whole genome shotgun (WGS) entry which is preliminary data.</text>
</comment>
<evidence type="ECO:0000313" key="8">
    <source>
        <dbReference type="Proteomes" id="UP000298347"/>
    </source>
</evidence>
<accession>A0A4Z0GPG8</accession>
<dbReference type="NCBIfam" id="TIGR01543">
    <property type="entry name" value="proheadase_HK97"/>
    <property type="match status" value="1"/>
</dbReference>
<keyword evidence="8" id="KW-1185">Reference proteome</keyword>
<dbReference type="GO" id="GO:0006508">
    <property type="term" value="P:proteolysis"/>
    <property type="evidence" value="ECO:0007669"/>
    <property type="project" value="UniProtKB-KW"/>
</dbReference>
<dbReference type="EMBL" id="SRJD01000005">
    <property type="protein sequence ID" value="TGA99022.1"/>
    <property type="molecule type" value="Genomic_DNA"/>
</dbReference>
<evidence type="ECO:0000256" key="4">
    <source>
        <dbReference type="ARBA" id="ARBA00022801"/>
    </source>
</evidence>